<gene>
    <name evidence="2" type="ORF">NDI79_07655</name>
</gene>
<dbReference type="InterPro" id="IPR006311">
    <property type="entry name" value="TAT_signal"/>
</dbReference>
<keyword evidence="1" id="KW-0472">Membrane</keyword>
<dbReference type="RefSeq" id="WP_310927892.1">
    <property type="nucleotide sequence ID" value="NZ_JAMQOQ010000002.1"/>
</dbReference>
<comment type="caution">
    <text evidence="2">The sequence shown here is derived from an EMBL/GenBank/DDBJ whole genome shotgun (WGS) entry which is preliminary data.</text>
</comment>
<dbReference type="PROSITE" id="PS51318">
    <property type="entry name" value="TAT"/>
    <property type="match status" value="1"/>
</dbReference>
<evidence type="ECO:0000313" key="3">
    <source>
        <dbReference type="Proteomes" id="UP001254813"/>
    </source>
</evidence>
<accession>A0ABU2FZT2</accession>
<protein>
    <recommendedName>
        <fullName evidence="4">PEP-CTERM protein-sorting domain-containing protein</fullName>
    </recommendedName>
</protein>
<sequence length="69" mass="7372">MSSSNRSRRRRRLKAAGSLALVLGLALARERLVPAGSTLDIGLTLFGTAVLVAVFASLVVGLRRGRLPW</sequence>
<proteinExistence type="predicted"/>
<keyword evidence="1" id="KW-1133">Transmembrane helix</keyword>
<dbReference type="EMBL" id="JAMQOQ010000002">
    <property type="protein sequence ID" value="MDS0294044.1"/>
    <property type="molecule type" value="Genomic_DNA"/>
</dbReference>
<evidence type="ECO:0000256" key="1">
    <source>
        <dbReference type="SAM" id="Phobius"/>
    </source>
</evidence>
<organism evidence="2 3">
    <name type="scientific">Halogeometricum luteum</name>
    <dbReference type="NCBI Taxonomy" id="2950537"/>
    <lineage>
        <taxon>Archaea</taxon>
        <taxon>Methanobacteriati</taxon>
        <taxon>Methanobacteriota</taxon>
        <taxon>Stenosarchaea group</taxon>
        <taxon>Halobacteria</taxon>
        <taxon>Halobacteriales</taxon>
        <taxon>Haloferacaceae</taxon>
        <taxon>Halogeometricum</taxon>
    </lineage>
</organism>
<dbReference type="Proteomes" id="UP001254813">
    <property type="component" value="Unassembled WGS sequence"/>
</dbReference>
<name>A0ABU2FZT2_9EURY</name>
<feature type="transmembrane region" description="Helical" evidence="1">
    <location>
        <begin position="44"/>
        <end position="62"/>
    </location>
</feature>
<reference evidence="2 3" key="1">
    <citation type="submission" date="2022-06" db="EMBL/GenBank/DDBJ databases">
        <title>Halogeometricum sp. a new haloarchaeum isolate from saline soil.</title>
        <authorList>
            <person name="Strakova D."/>
            <person name="Galisteo C."/>
            <person name="Sanchez-Porro C."/>
            <person name="Ventosa A."/>
        </authorList>
    </citation>
    <scope>NUCLEOTIDE SEQUENCE [LARGE SCALE GENOMIC DNA]</scope>
    <source>
        <strain evidence="3">S3BR25-2</strain>
    </source>
</reference>
<keyword evidence="3" id="KW-1185">Reference proteome</keyword>
<evidence type="ECO:0008006" key="4">
    <source>
        <dbReference type="Google" id="ProtNLM"/>
    </source>
</evidence>
<keyword evidence="1" id="KW-0812">Transmembrane</keyword>
<evidence type="ECO:0000313" key="2">
    <source>
        <dbReference type="EMBL" id="MDS0294044.1"/>
    </source>
</evidence>